<feature type="transmembrane region" description="Helical" evidence="1">
    <location>
        <begin position="425"/>
        <end position="445"/>
    </location>
</feature>
<accession>A0A9E5MQ78</accession>
<name>A0A9E5MQ78_9GAMM</name>
<feature type="transmembrane region" description="Helical" evidence="1">
    <location>
        <begin position="354"/>
        <end position="376"/>
    </location>
</feature>
<gene>
    <name evidence="2" type="ORF">G8770_22300</name>
</gene>
<dbReference type="Gene3D" id="3.30.70.1320">
    <property type="entry name" value="Multidrug efflux transporter AcrB pore domain like"/>
    <property type="match status" value="1"/>
</dbReference>
<dbReference type="InterPro" id="IPR001036">
    <property type="entry name" value="Acrflvin-R"/>
</dbReference>
<dbReference type="EMBL" id="JAAONZ010000027">
    <property type="protein sequence ID" value="NHO68292.1"/>
    <property type="molecule type" value="Genomic_DNA"/>
</dbReference>
<keyword evidence="1" id="KW-1133">Transmembrane helix</keyword>
<feature type="transmembrane region" description="Helical" evidence="1">
    <location>
        <begin position="866"/>
        <end position="885"/>
    </location>
</feature>
<feature type="transmembrane region" description="Helical" evidence="1">
    <location>
        <begin position="383"/>
        <end position="405"/>
    </location>
</feature>
<dbReference type="Pfam" id="PF00873">
    <property type="entry name" value="ACR_tran"/>
    <property type="match status" value="1"/>
</dbReference>
<comment type="caution">
    <text evidence="2">The sequence shown here is derived from an EMBL/GenBank/DDBJ whole genome shotgun (WGS) entry which is preliminary data.</text>
</comment>
<dbReference type="PANTHER" id="PTHR32063">
    <property type="match status" value="1"/>
</dbReference>
<feature type="transmembrane region" description="Helical" evidence="1">
    <location>
        <begin position="918"/>
        <end position="943"/>
    </location>
</feature>
<dbReference type="PRINTS" id="PR00702">
    <property type="entry name" value="ACRIFLAVINRP"/>
</dbReference>
<dbReference type="Gene3D" id="3.30.70.1440">
    <property type="entry name" value="Multidrug efflux transporter AcrB pore domain"/>
    <property type="match status" value="1"/>
</dbReference>
<feature type="transmembrane region" description="Helical" evidence="1">
    <location>
        <begin position="326"/>
        <end position="348"/>
    </location>
</feature>
<organism evidence="2 3">
    <name type="scientific">Pseudomaricurvus hydrocarbonicus</name>
    <dbReference type="NCBI Taxonomy" id="1470433"/>
    <lineage>
        <taxon>Bacteria</taxon>
        <taxon>Pseudomonadati</taxon>
        <taxon>Pseudomonadota</taxon>
        <taxon>Gammaproteobacteria</taxon>
        <taxon>Cellvibrionales</taxon>
        <taxon>Cellvibrionaceae</taxon>
        <taxon>Pseudomaricurvus</taxon>
    </lineage>
</organism>
<keyword evidence="1" id="KW-0812">Transmembrane</keyword>
<evidence type="ECO:0000313" key="2">
    <source>
        <dbReference type="EMBL" id="NHO68292.1"/>
    </source>
</evidence>
<keyword evidence="1" id="KW-0472">Membrane</keyword>
<dbReference type="Gene3D" id="1.20.1640.10">
    <property type="entry name" value="Multidrug efflux transporter AcrB transmembrane domain"/>
    <property type="match status" value="2"/>
</dbReference>
<dbReference type="GO" id="GO:0042910">
    <property type="term" value="F:xenobiotic transmembrane transporter activity"/>
    <property type="evidence" value="ECO:0007669"/>
    <property type="project" value="TreeGrafter"/>
</dbReference>
<evidence type="ECO:0000256" key="1">
    <source>
        <dbReference type="SAM" id="Phobius"/>
    </source>
</evidence>
<dbReference type="SUPFAM" id="SSF82714">
    <property type="entry name" value="Multidrug efflux transporter AcrB TolC docking domain, DN and DC subdomains"/>
    <property type="match status" value="2"/>
</dbReference>
<feature type="transmembrane region" description="Helical" evidence="1">
    <location>
        <begin position="995"/>
        <end position="1021"/>
    </location>
</feature>
<dbReference type="Gene3D" id="3.30.2090.10">
    <property type="entry name" value="Multidrug efflux transporter AcrB TolC docking domain, DN and DC subdomains"/>
    <property type="match status" value="2"/>
</dbReference>
<feature type="transmembrane region" description="Helical" evidence="1">
    <location>
        <begin position="964"/>
        <end position="983"/>
    </location>
</feature>
<protein>
    <submittedName>
        <fullName evidence="2">Efflux RND transporter permease subunit</fullName>
    </submittedName>
</protein>
<proteinExistence type="predicted"/>
<feature type="transmembrane region" description="Helical" evidence="1">
    <location>
        <begin position="457"/>
        <end position="476"/>
    </location>
</feature>
<feature type="transmembrane region" description="Helical" evidence="1">
    <location>
        <begin position="892"/>
        <end position="912"/>
    </location>
</feature>
<dbReference type="RefSeq" id="WP_167192157.1">
    <property type="nucleotide sequence ID" value="NZ_JAAONZ010000027.1"/>
</dbReference>
<dbReference type="SUPFAM" id="SSF82693">
    <property type="entry name" value="Multidrug efflux transporter AcrB pore domain, PN1, PN2, PC1 and PC2 subdomains"/>
    <property type="match status" value="2"/>
</dbReference>
<dbReference type="Gene3D" id="3.30.70.1430">
    <property type="entry name" value="Multidrug efflux transporter AcrB pore domain"/>
    <property type="match status" value="2"/>
</dbReference>
<dbReference type="PANTHER" id="PTHR32063:SF33">
    <property type="entry name" value="RND SUPERFAMILY EFFLUX PUMP PERMEASE COMPONENT"/>
    <property type="match status" value="1"/>
</dbReference>
<feature type="transmembrane region" description="Helical" evidence="1">
    <location>
        <begin position="12"/>
        <end position="33"/>
    </location>
</feature>
<sequence length="1042" mass="115300">MIAWFTRNHVAANLLMVLLLFMGLFSLQTRIPLEIFPTMGSDRIAVDVSLRGSTPEEAEQSVAIRVEEAVQDLEGIKKISSRSSEGGASVDIEVDSGYDPRELLNDVKTRVDAINTFPSEAEKPVISLDIWTRDVISVAVAGNLTEKEIRLQAERVRDDLLQIPGITQVELDDVRDYEIAIEVPQDRLRQYSLQLSDVANAVNNSSLDLSAGNVKTSGGEVLIRLKGQAYNRPQFENIVVATNPDGSIVRVGDIATVKDAFTEDPMRSRFNGRPAAMIEVFRVGSQSAIDVATKVKQYVADQQDQLPNGLEVSTWRDKSKIVKSRLETLGTSALQGGILVLALLTLFLRPSVALWVFIGIPVSFMGAFIVMPFFGITLNQMSLFGFILVLGIVVDDAIVTGENVYRHLQNAEDGEYAAIVGTQEVAAPVTFGVLTTVAAFIPMAMIEGPRGVLFQNIAVVIIPILLFSLIESKFVLPAHLKFLSVGKKRSSGRLSRWQQNFANGFEAMILRYYRPLLTHCLKNRYATLSVFIGILLVIVSLIASGWSRFVFFPRVESETITVSLVMPTGTPFDVTDQHIERITEAAMAIQNQYRDPDSGDSIVMNILSSTGNAGRGQRGTGTGRVRLEIVPPEERHLQTSNREIVGAWRTLIGEIPGAEEITFRSELMHIGNPVEVQLSGNNGEDLQQVSELVKQRLTKHEGVFDITDSLAAGKQELQIQLKPHAYALGLTESDVIRQVREAFYGYEAQRIQRGRDDVRVMVRFPLAEREAIANLQDFRIVTSDGRSIPVAQIVELVPGTSPTTIYRNDLKRTLSVVADIDKGVANMTVINADLRLYLDDVLHQYPGVSYSLEGEAREQADSFRSLTYGLLFVLFAIYSLLAIPFKSYWQPLIVMSVIPFGTIGAFAGHWLMGIDLTIFSILGILALVGVLVNDSLVLVDYINQQRHKGIQPLQAIQTAGAARFRPVMLTSMTTFMGLMPLLFEQSTQAQFLIPMAVSLAFGILFATFVTLLMVPINYLIAWELKQKLSGKQVEFQTHYGQE</sequence>
<dbReference type="SUPFAM" id="SSF82866">
    <property type="entry name" value="Multidrug efflux transporter AcrB transmembrane domain"/>
    <property type="match status" value="2"/>
</dbReference>
<reference evidence="2" key="1">
    <citation type="submission" date="2020-03" db="EMBL/GenBank/DDBJ databases">
        <authorList>
            <person name="Guo F."/>
        </authorList>
    </citation>
    <scope>NUCLEOTIDE SEQUENCE</scope>
    <source>
        <strain evidence="2">JCM 30134</strain>
    </source>
</reference>
<dbReference type="Proteomes" id="UP000787472">
    <property type="component" value="Unassembled WGS sequence"/>
</dbReference>
<keyword evidence="3" id="KW-1185">Reference proteome</keyword>
<evidence type="ECO:0000313" key="3">
    <source>
        <dbReference type="Proteomes" id="UP000787472"/>
    </source>
</evidence>
<dbReference type="AlphaFoldDB" id="A0A9E5MQ78"/>
<dbReference type="GO" id="GO:0005886">
    <property type="term" value="C:plasma membrane"/>
    <property type="evidence" value="ECO:0007669"/>
    <property type="project" value="TreeGrafter"/>
</dbReference>
<dbReference type="InterPro" id="IPR027463">
    <property type="entry name" value="AcrB_DN_DC_subdom"/>
</dbReference>
<feature type="transmembrane region" description="Helical" evidence="1">
    <location>
        <begin position="525"/>
        <end position="546"/>
    </location>
</feature>